<protein>
    <submittedName>
        <fullName evidence="3">Thioesterase superfamily protein</fullName>
    </submittedName>
</protein>
<evidence type="ECO:0000256" key="1">
    <source>
        <dbReference type="ARBA" id="ARBA00022801"/>
    </source>
</evidence>
<keyword evidence="4" id="KW-1185">Reference proteome</keyword>
<dbReference type="InterPro" id="IPR029069">
    <property type="entry name" value="HotDog_dom_sf"/>
</dbReference>
<dbReference type="OrthoDB" id="5741080at2"/>
<accession>A0A245ZGV3</accession>
<feature type="domain" description="Thioesterase" evidence="2">
    <location>
        <begin position="66"/>
        <end position="141"/>
    </location>
</feature>
<dbReference type="EMBL" id="NBBJ01000004">
    <property type="protein sequence ID" value="OWK28966.1"/>
    <property type="molecule type" value="Genomic_DNA"/>
</dbReference>
<evidence type="ECO:0000259" key="2">
    <source>
        <dbReference type="Pfam" id="PF03061"/>
    </source>
</evidence>
<gene>
    <name evidence="3" type="ORF">SPMU_24920</name>
</gene>
<dbReference type="SUPFAM" id="SSF54637">
    <property type="entry name" value="Thioesterase/thiol ester dehydrase-isomerase"/>
    <property type="match status" value="1"/>
</dbReference>
<reference evidence="3 4" key="1">
    <citation type="submission" date="2017-03" db="EMBL/GenBank/DDBJ databases">
        <title>Genome sequence of Sphingomonas mucosissima DSM 17494.</title>
        <authorList>
            <person name="Poehlein A."/>
            <person name="Wuebbeler J.H."/>
            <person name="Steinbuechel A."/>
            <person name="Daniel R."/>
        </authorList>
    </citation>
    <scope>NUCLEOTIDE SEQUENCE [LARGE SCALE GENOMIC DNA]</scope>
    <source>
        <strain evidence="3 4">DSM 17494</strain>
    </source>
</reference>
<dbReference type="Gene3D" id="3.10.129.10">
    <property type="entry name" value="Hotdog Thioesterase"/>
    <property type="match status" value="1"/>
</dbReference>
<dbReference type="InterPro" id="IPR006683">
    <property type="entry name" value="Thioestr_dom"/>
</dbReference>
<comment type="caution">
    <text evidence="3">The sequence shown here is derived from an EMBL/GenBank/DDBJ whole genome shotgun (WGS) entry which is preliminary data.</text>
</comment>
<dbReference type="CDD" id="cd03443">
    <property type="entry name" value="PaaI_thioesterase"/>
    <property type="match status" value="1"/>
</dbReference>
<dbReference type="NCBIfam" id="TIGR00369">
    <property type="entry name" value="unchar_dom_1"/>
    <property type="match status" value="1"/>
</dbReference>
<keyword evidence="1" id="KW-0378">Hydrolase</keyword>
<name>A0A245ZGV3_9SPHN</name>
<dbReference type="GO" id="GO:0016289">
    <property type="term" value="F:acyl-CoA hydrolase activity"/>
    <property type="evidence" value="ECO:0007669"/>
    <property type="project" value="UniProtKB-ARBA"/>
</dbReference>
<dbReference type="Pfam" id="PF03061">
    <property type="entry name" value="4HBT"/>
    <property type="match status" value="1"/>
</dbReference>
<evidence type="ECO:0000313" key="4">
    <source>
        <dbReference type="Proteomes" id="UP000197783"/>
    </source>
</evidence>
<dbReference type="AlphaFoldDB" id="A0A245ZGV3"/>
<organism evidence="3 4">
    <name type="scientific">Sphingomonas mucosissima</name>
    <dbReference type="NCBI Taxonomy" id="370959"/>
    <lineage>
        <taxon>Bacteria</taxon>
        <taxon>Pseudomonadati</taxon>
        <taxon>Pseudomonadota</taxon>
        <taxon>Alphaproteobacteria</taxon>
        <taxon>Sphingomonadales</taxon>
        <taxon>Sphingomonadaceae</taxon>
        <taxon>Sphingomonas</taxon>
    </lineage>
</organism>
<evidence type="ECO:0000313" key="3">
    <source>
        <dbReference type="EMBL" id="OWK28966.1"/>
    </source>
</evidence>
<dbReference type="InterPro" id="IPR003736">
    <property type="entry name" value="PAAI_dom"/>
</dbReference>
<dbReference type="Proteomes" id="UP000197783">
    <property type="component" value="Unassembled WGS sequence"/>
</dbReference>
<proteinExistence type="predicted"/>
<dbReference type="RefSeq" id="WP_088334192.1">
    <property type="nucleotide sequence ID" value="NZ_NBBJ01000004.1"/>
</dbReference>
<sequence length="161" mass="17071">MEGILDTTTTAGVKLAPVTDGEWNGWLRWPGTDPFEDHAGPFYVRYDAGGTIECGFRPEAKNRNGGGNVHGGALLTFADFALFMIASAVLPEFHGVTATLNAEFVGAARPGRLLTARGDVVKAGRSLIFVRGTIDDEGDAVMSFSGVIKKINKDRIGGTIT</sequence>